<evidence type="ECO:0000256" key="1">
    <source>
        <dbReference type="SAM" id="Phobius"/>
    </source>
</evidence>
<feature type="transmembrane region" description="Helical" evidence="1">
    <location>
        <begin position="6"/>
        <end position="34"/>
    </location>
</feature>
<keyword evidence="1" id="KW-0812">Transmembrane</keyword>
<gene>
    <name evidence="2" type="ORF">METZ01_LOCUS243813</name>
</gene>
<dbReference type="AlphaFoldDB" id="A0A382HUV9"/>
<keyword evidence="1" id="KW-1133">Transmembrane helix</keyword>
<reference evidence="2" key="1">
    <citation type="submission" date="2018-05" db="EMBL/GenBank/DDBJ databases">
        <authorList>
            <person name="Lanie J.A."/>
            <person name="Ng W.-L."/>
            <person name="Kazmierczak K.M."/>
            <person name="Andrzejewski T.M."/>
            <person name="Davidsen T.M."/>
            <person name="Wayne K.J."/>
            <person name="Tettelin H."/>
            <person name="Glass J.I."/>
            <person name="Rusch D."/>
            <person name="Podicherti R."/>
            <person name="Tsui H.-C.T."/>
            <person name="Winkler M.E."/>
        </authorList>
    </citation>
    <scope>NUCLEOTIDE SEQUENCE</scope>
</reference>
<dbReference type="EMBL" id="UINC01063381">
    <property type="protein sequence ID" value="SVB90959.1"/>
    <property type="molecule type" value="Genomic_DNA"/>
</dbReference>
<proteinExistence type="predicted"/>
<accession>A0A382HUV9</accession>
<protein>
    <submittedName>
        <fullName evidence="2">Uncharacterized protein</fullName>
    </submittedName>
</protein>
<keyword evidence="1" id="KW-0472">Membrane</keyword>
<organism evidence="2">
    <name type="scientific">marine metagenome</name>
    <dbReference type="NCBI Taxonomy" id="408172"/>
    <lineage>
        <taxon>unclassified sequences</taxon>
        <taxon>metagenomes</taxon>
        <taxon>ecological metagenomes</taxon>
    </lineage>
</organism>
<name>A0A382HUV9_9ZZZZ</name>
<sequence length="64" mass="6652">MDVARWIPLAVCLGIGFYAMGPGGLLAGLFLYLFGGMVYMGIVKSFGNPSGGGGDWGRADGDDY</sequence>
<evidence type="ECO:0000313" key="2">
    <source>
        <dbReference type="EMBL" id="SVB90959.1"/>
    </source>
</evidence>